<feature type="transmembrane region" description="Helical" evidence="1">
    <location>
        <begin position="205"/>
        <end position="223"/>
    </location>
</feature>
<organism evidence="2 3">
    <name type="scientific">Pseudooceanicola spongiae</name>
    <dbReference type="NCBI Taxonomy" id="2613965"/>
    <lineage>
        <taxon>Bacteria</taxon>
        <taxon>Pseudomonadati</taxon>
        <taxon>Pseudomonadota</taxon>
        <taxon>Alphaproteobacteria</taxon>
        <taxon>Rhodobacterales</taxon>
        <taxon>Paracoccaceae</taxon>
        <taxon>Pseudooceanicola</taxon>
    </lineage>
</organism>
<feature type="transmembrane region" description="Helical" evidence="1">
    <location>
        <begin position="284"/>
        <end position="306"/>
    </location>
</feature>
<feature type="transmembrane region" description="Helical" evidence="1">
    <location>
        <begin position="102"/>
        <end position="124"/>
    </location>
</feature>
<feature type="transmembrane region" description="Helical" evidence="1">
    <location>
        <begin position="230"/>
        <end position="248"/>
    </location>
</feature>
<gene>
    <name evidence="2" type="ORF">F3W81_05410</name>
</gene>
<dbReference type="PANTHER" id="PTHR38457:SF1">
    <property type="entry name" value="REGULATOR ABRB-RELATED"/>
    <property type="match status" value="1"/>
</dbReference>
<dbReference type="KEGG" id="pshq:F3W81_05410"/>
<keyword evidence="1" id="KW-0812">Transmembrane</keyword>
<feature type="transmembrane region" description="Helical" evidence="1">
    <location>
        <begin position="77"/>
        <end position="96"/>
    </location>
</feature>
<dbReference type="Pfam" id="PF05145">
    <property type="entry name" value="AbrB"/>
    <property type="match status" value="1"/>
</dbReference>
<feature type="transmembrane region" description="Helical" evidence="1">
    <location>
        <begin position="20"/>
        <end position="40"/>
    </location>
</feature>
<sequence length="376" mass="39642">MACSAPRPAPNDLNAFLKSLPLALALCLLGLIGGIVAHYAHFPLPYMLGSLFCVALVTGLMPRALPQNYRFPEHFRSIFIGMIGATIGAKITWDVLGQLPQVSLSMAALTLFVPLTQWLNFLIFHKIGGYDRPTAFFSGSPGGLIEAIVSGEAAGADVRVLAVQQFLRIIMVVTCLPIGLSLYYGHPVGSAAGISLNRTAVGVEHVPAVIAIAVVGLLIFRRLHIPASQLIGPLICAAIVTLSGLSVIQAPSWLISGCQVVIGTSLGTRFAGMDLKRLVKATGLSILSVGTMVAVGLAMALSIAPITGQHMDVLLISFSPGGVTEMALIALSLNANPAVVTLHHLYRIILTVVMLGVAKRRQWFPNPADQQGPGKL</sequence>
<dbReference type="GO" id="GO:0010468">
    <property type="term" value="P:regulation of gene expression"/>
    <property type="evidence" value="ECO:0007669"/>
    <property type="project" value="InterPro"/>
</dbReference>
<dbReference type="NCBIfam" id="TIGR03082">
    <property type="entry name" value="Gneg_AbrB_dup"/>
    <property type="match status" value="1"/>
</dbReference>
<feature type="transmembrane region" description="Helical" evidence="1">
    <location>
        <begin position="326"/>
        <end position="346"/>
    </location>
</feature>
<dbReference type="Proteomes" id="UP000594118">
    <property type="component" value="Chromosome"/>
</dbReference>
<reference evidence="2 3" key="1">
    <citation type="submission" date="2019-10" db="EMBL/GenBank/DDBJ databases">
        <title>Pseudopuniceibacterium sp. HQ09 islated from Antarctica.</title>
        <authorList>
            <person name="Liao L."/>
            <person name="Su S."/>
            <person name="Chen B."/>
            <person name="Yu Y."/>
        </authorList>
    </citation>
    <scope>NUCLEOTIDE SEQUENCE [LARGE SCALE GENOMIC DNA]</scope>
    <source>
        <strain evidence="2 3">HQ09</strain>
    </source>
</reference>
<dbReference type="EMBL" id="CP045201">
    <property type="protein sequence ID" value="QOL80308.1"/>
    <property type="molecule type" value="Genomic_DNA"/>
</dbReference>
<proteinExistence type="predicted"/>
<evidence type="ECO:0000313" key="2">
    <source>
        <dbReference type="EMBL" id="QOL80308.1"/>
    </source>
</evidence>
<dbReference type="AlphaFoldDB" id="A0A7L9WL95"/>
<dbReference type="InterPro" id="IPR017516">
    <property type="entry name" value="AbrB_dup"/>
</dbReference>
<keyword evidence="1" id="KW-0472">Membrane</keyword>
<accession>A0A7L9WL95</accession>
<feature type="transmembrane region" description="Helical" evidence="1">
    <location>
        <begin position="254"/>
        <end position="272"/>
    </location>
</feature>
<dbReference type="PANTHER" id="PTHR38457">
    <property type="entry name" value="REGULATOR ABRB-RELATED"/>
    <property type="match status" value="1"/>
</dbReference>
<dbReference type="InterPro" id="IPR007820">
    <property type="entry name" value="AbrB_fam"/>
</dbReference>
<evidence type="ECO:0000256" key="1">
    <source>
        <dbReference type="SAM" id="Phobius"/>
    </source>
</evidence>
<dbReference type="PIRSF" id="PIRSF038991">
    <property type="entry name" value="Protein_AbrB"/>
    <property type="match status" value="1"/>
</dbReference>
<name>A0A7L9WL95_9RHOB</name>
<feature type="transmembrane region" description="Helical" evidence="1">
    <location>
        <begin position="46"/>
        <end position="65"/>
    </location>
</feature>
<keyword evidence="3" id="KW-1185">Reference proteome</keyword>
<protein>
    <submittedName>
        <fullName evidence="2">AbrB family transcriptional regulator</fullName>
    </submittedName>
</protein>
<feature type="transmembrane region" description="Helical" evidence="1">
    <location>
        <begin position="166"/>
        <end position="185"/>
    </location>
</feature>
<keyword evidence="1" id="KW-1133">Transmembrane helix</keyword>
<dbReference type="GO" id="GO:0016020">
    <property type="term" value="C:membrane"/>
    <property type="evidence" value="ECO:0007669"/>
    <property type="project" value="InterPro"/>
</dbReference>
<evidence type="ECO:0000313" key="3">
    <source>
        <dbReference type="Proteomes" id="UP000594118"/>
    </source>
</evidence>